<keyword evidence="3" id="KW-1185">Reference proteome</keyword>
<dbReference type="RefSeq" id="WP_310841442.1">
    <property type="nucleotide sequence ID" value="NZ_JAVLSJ010000017.1"/>
</dbReference>
<dbReference type="SUPFAM" id="SSF56349">
    <property type="entry name" value="DNA breaking-rejoining enzymes"/>
    <property type="match status" value="1"/>
</dbReference>
<keyword evidence="1" id="KW-0233">DNA recombination</keyword>
<evidence type="ECO:0000313" key="3">
    <source>
        <dbReference type="Proteomes" id="UP001246576"/>
    </source>
</evidence>
<dbReference type="InterPro" id="IPR011010">
    <property type="entry name" value="DNA_brk_join_enz"/>
</dbReference>
<protein>
    <recommendedName>
        <fullName evidence="4">Tyr recombinase domain-containing protein</fullName>
    </recommendedName>
</protein>
<evidence type="ECO:0008006" key="4">
    <source>
        <dbReference type="Google" id="ProtNLM"/>
    </source>
</evidence>
<sequence length="347" mass="39490">MDATDDVLKAFREHLFDSRIARNRSDDEKARRRTINLDLRNIYIFYAWLQKNDPDAQNVHLLGREHCQIKSSLLEIHGDRSLRSDRERHPLVYPNVGEKSKHRLGFVPQEPHRAALTEYFYERHDPNIAKRNCLIYELAWAVGWRRGSILSLTIEQFSRSVVLGGDGDSPIFICPVEQKLGYANSFPVEHNVAIRVLHYIENERAEIISRTKSKSSEIFLSQKYGSPLQPGSVSCIFNKARHALSWPPGAGLHGARRGFANNYLEREIDGRLELGLDTGHDTVAMSLANALGQENLASQAAYVRDAQRRIRGTATFRDKVENARLADENSVLRAENAQLLRLIKGIK</sequence>
<accession>A0ABU2ET82</accession>
<comment type="caution">
    <text evidence="2">The sequence shown here is derived from an EMBL/GenBank/DDBJ whole genome shotgun (WGS) entry which is preliminary data.</text>
</comment>
<dbReference type="Gene3D" id="1.10.443.10">
    <property type="entry name" value="Intergrase catalytic core"/>
    <property type="match status" value="1"/>
</dbReference>
<gene>
    <name evidence="2" type="ORF">RI048_24285</name>
</gene>
<proteinExistence type="predicted"/>
<dbReference type="EMBL" id="JAVLSJ010000017">
    <property type="protein sequence ID" value="MDR9851366.1"/>
    <property type="molecule type" value="Genomic_DNA"/>
</dbReference>
<evidence type="ECO:0000313" key="2">
    <source>
        <dbReference type="EMBL" id="MDR9851366.1"/>
    </source>
</evidence>
<organism evidence="2 3">
    <name type="scientific">Herbaspirillum huttiense subsp. lycopersici</name>
    <dbReference type="NCBI Taxonomy" id="3074428"/>
    <lineage>
        <taxon>Bacteria</taxon>
        <taxon>Pseudomonadati</taxon>
        <taxon>Pseudomonadota</taxon>
        <taxon>Betaproteobacteria</taxon>
        <taxon>Burkholderiales</taxon>
        <taxon>Oxalobacteraceae</taxon>
        <taxon>Herbaspirillum</taxon>
    </lineage>
</organism>
<evidence type="ECO:0000256" key="1">
    <source>
        <dbReference type="ARBA" id="ARBA00023172"/>
    </source>
</evidence>
<reference evidence="2" key="1">
    <citation type="submission" date="2023-09" db="EMBL/GenBank/DDBJ databases">
        <title>Description of first Herbaspirillum huttiense subsp. nephrolepsisexaltata and Herbaspirillum huttiense subsp. lycopersicon.</title>
        <authorList>
            <person name="Poudel M."/>
            <person name="Sharma A."/>
            <person name="Goss E."/>
            <person name="Tapia J.H."/>
            <person name="Harmon C.M."/>
            <person name="Jones J.B."/>
        </authorList>
    </citation>
    <scope>NUCLEOTIDE SEQUENCE</scope>
    <source>
        <strain evidence="2">SE1</strain>
    </source>
</reference>
<dbReference type="InterPro" id="IPR013762">
    <property type="entry name" value="Integrase-like_cat_sf"/>
</dbReference>
<dbReference type="Proteomes" id="UP001246576">
    <property type="component" value="Unassembled WGS sequence"/>
</dbReference>
<name>A0ABU2ET82_9BURK</name>